<dbReference type="Pfam" id="PF12710">
    <property type="entry name" value="HAD"/>
    <property type="match status" value="1"/>
</dbReference>
<keyword evidence="3" id="KW-0460">Magnesium</keyword>
<dbReference type="PANTHER" id="PTHR43344:SF13">
    <property type="entry name" value="PHOSPHATASE RV3661-RELATED"/>
    <property type="match status" value="1"/>
</dbReference>
<protein>
    <submittedName>
        <fullName evidence="4">HAD-IB family hydrolase</fullName>
    </submittedName>
</protein>
<evidence type="ECO:0000256" key="2">
    <source>
        <dbReference type="ARBA" id="ARBA00022801"/>
    </source>
</evidence>
<dbReference type="InterPro" id="IPR006385">
    <property type="entry name" value="HAD_hydro_SerB1"/>
</dbReference>
<evidence type="ECO:0000256" key="1">
    <source>
        <dbReference type="ARBA" id="ARBA00022723"/>
    </source>
</evidence>
<comment type="caution">
    <text evidence="4">The sequence shown here is derived from an EMBL/GenBank/DDBJ whole genome shotgun (WGS) entry which is preliminary data.</text>
</comment>
<keyword evidence="1" id="KW-0479">Metal-binding</keyword>
<keyword evidence="2 4" id="KW-0378">Hydrolase</keyword>
<dbReference type="InterPro" id="IPR023214">
    <property type="entry name" value="HAD_sf"/>
</dbReference>
<evidence type="ECO:0000313" key="4">
    <source>
        <dbReference type="EMBL" id="HGF34266.1"/>
    </source>
</evidence>
<gene>
    <name evidence="4" type="ORF">ENW96_07750</name>
</gene>
<reference evidence="4" key="1">
    <citation type="journal article" date="2020" name="mSystems">
        <title>Genome- and Community-Level Interaction Insights into Carbon Utilization and Element Cycling Functions of Hydrothermarchaeota in Hydrothermal Sediment.</title>
        <authorList>
            <person name="Zhou Z."/>
            <person name="Liu Y."/>
            <person name="Xu W."/>
            <person name="Pan J."/>
            <person name="Luo Z.H."/>
            <person name="Li M."/>
        </authorList>
    </citation>
    <scope>NUCLEOTIDE SEQUENCE [LARGE SCALE GENOMIC DNA]</scope>
    <source>
        <strain evidence="4">SpSt-897</strain>
    </source>
</reference>
<evidence type="ECO:0000256" key="3">
    <source>
        <dbReference type="ARBA" id="ARBA00022842"/>
    </source>
</evidence>
<proteinExistence type="predicted"/>
<dbReference type="AlphaFoldDB" id="A0A7C3Z1C0"/>
<dbReference type="Gene3D" id="1.20.1440.100">
    <property type="entry name" value="SG protein - dephosphorylation function"/>
    <property type="match status" value="1"/>
</dbReference>
<dbReference type="NCBIfam" id="TIGR01490">
    <property type="entry name" value="HAD-SF-IB-hyp1"/>
    <property type="match status" value="1"/>
</dbReference>
<dbReference type="PANTHER" id="PTHR43344">
    <property type="entry name" value="PHOSPHOSERINE PHOSPHATASE"/>
    <property type="match status" value="1"/>
</dbReference>
<sequence length="212" mass="23429">MAASCEAAVFDVDGTLVHGGTERLFFRYLVQSGRLSPARALVFLARLAAAPRNRYRNKTYLAGMTAAEIESLSRRCVQEVILPRFRPAAVACLRGHQSAGRKIILLTGSLDILMIPLQEHLGADWLIATQLARNNLHFTGEIRGLHPRGENKRILLEQLAGHQGLDLSASYAYGDHEEDVPLLAGVGRPVAVNPTRALLRVARERGWPIKYF</sequence>
<dbReference type="InterPro" id="IPR036412">
    <property type="entry name" value="HAD-like_sf"/>
</dbReference>
<name>A0A7C3Z1C0_9BACT</name>
<dbReference type="CDD" id="cd02612">
    <property type="entry name" value="HAD_PGPPase"/>
    <property type="match status" value="1"/>
</dbReference>
<dbReference type="GO" id="GO:0016787">
    <property type="term" value="F:hydrolase activity"/>
    <property type="evidence" value="ECO:0007669"/>
    <property type="project" value="UniProtKB-KW"/>
</dbReference>
<dbReference type="EMBL" id="DTMF01000193">
    <property type="protein sequence ID" value="HGF34266.1"/>
    <property type="molecule type" value="Genomic_DNA"/>
</dbReference>
<organism evidence="4">
    <name type="scientific">Desulfobacca acetoxidans</name>
    <dbReference type="NCBI Taxonomy" id="60893"/>
    <lineage>
        <taxon>Bacteria</taxon>
        <taxon>Pseudomonadati</taxon>
        <taxon>Thermodesulfobacteriota</taxon>
        <taxon>Desulfobaccia</taxon>
        <taxon>Desulfobaccales</taxon>
        <taxon>Desulfobaccaceae</taxon>
        <taxon>Desulfobacca</taxon>
    </lineage>
</organism>
<dbReference type="Gene3D" id="3.40.50.1000">
    <property type="entry name" value="HAD superfamily/HAD-like"/>
    <property type="match status" value="1"/>
</dbReference>
<dbReference type="NCBIfam" id="TIGR01488">
    <property type="entry name" value="HAD-SF-IB"/>
    <property type="match status" value="1"/>
</dbReference>
<dbReference type="InterPro" id="IPR050582">
    <property type="entry name" value="HAD-like_SerB"/>
</dbReference>
<accession>A0A7C3Z1C0</accession>
<dbReference type="GO" id="GO:0046872">
    <property type="term" value="F:metal ion binding"/>
    <property type="evidence" value="ECO:0007669"/>
    <property type="project" value="UniProtKB-KW"/>
</dbReference>
<dbReference type="SUPFAM" id="SSF56784">
    <property type="entry name" value="HAD-like"/>
    <property type="match status" value="1"/>
</dbReference>